<dbReference type="InterPro" id="IPR015424">
    <property type="entry name" value="PyrdxlP-dep_Trfase"/>
</dbReference>
<evidence type="ECO:0000256" key="6">
    <source>
        <dbReference type="ARBA" id="ARBA00050776"/>
    </source>
</evidence>
<dbReference type="Pfam" id="PF00266">
    <property type="entry name" value="Aminotran_5"/>
    <property type="match status" value="1"/>
</dbReference>
<organism evidence="8 9">
    <name type="scientific">Haemophilus ducreyi</name>
    <dbReference type="NCBI Taxonomy" id="730"/>
    <lineage>
        <taxon>Bacteria</taxon>
        <taxon>Pseudomonadati</taxon>
        <taxon>Pseudomonadota</taxon>
        <taxon>Gammaproteobacteria</taxon>
        <taxon>Pasteurellales</taxon>
        <taxon>Pasteurellaceae</taxon>
        <taxon>Haemophilus</taxon>
    </lineage>
</organism>
<evidence type="ECO:0000256" key="4">
    <source>
        <dbReference type="ARBA" id="ARBA00022679"/>
    </source>
</evidence>
<evidence type="ECO:0000259" key="7">
    <source>
        <dbReference type="Pfam" id="PF00266"/>
    </source>
</evidence>
<gene>
    <name evidence="8" type="ORF">RZ57_01825</name>
</gene>
<dbReference type="Gene3D" id="3.40.640.10">
    <property type="entry name" value="Type I PLP-dependent aspartate aminotransferase-like (Major domain)"/>
    <property type="match status" value="1"/>
</dbReference>
<comment type="similarity">
    <text evidence="2">Belongs to the class-V pyridoxal-phosphate-dependent aminotransferase family. Csd subfamily.</text>
</comment>
<dbReference type="Gene3D" id="3.90.1150.10">
    <property type="entry name" value="Aspartate Aminotransferase, domain 1"/>
    <property type="match status" value="1"/>
</dbReference>
<accession>A0AAC8UBT4</accession>
<keyword evidence="5" id="KW-0663">Pyridoxal phosphate</keyword>
<dbReference type="AlphaFoldDB" id="A0AAC8UBT4"/>
<dbReference type="InterPro" id="IPR010970">
    <property type="entry name" value="Cys_dSase_SufS"/>
</dbReference>
<dbReference type="GO" id="GO:0006534">
    <property type="term" value="P:cysteine metabolic process"/>
    <property type="evidence" value="ECO:0007669"/>
    <property type="project" value="InterPro"/>
</dbReference>
<dbReference type="InterPro" id="IPR015421">
    <property type="entry name" value="PyrdxlP-dep_Trfase_major"/>
</dbReference>
<dbReference type="EC" id="2.8.1.7" evidence="3"/>
<dbReference type="CDD" id="cd06453">
    <property type="entry name" value="SufS_like"/>
    <property type="match status" value="1"/>
</dbReference>
<sequence length="400" mass="44301">MNEQLVDGFRQQFPFFTQYAEWSYLDSAATTLKPAVLIEAMSDFYASAGSVHRSQYDLAQTQDYELARQLVVKWFNVESAEGVIWTSGTTHSTNLVASGLAYSLNACDEIIISIAEHHANFIPWQQLAMQTQAKLIILPVSANLELTVEQLKQVLSTKTKIVALNLVSNVTGIRQPVESLIPIIRQYSSAKILLDCAQAVCSESIDVQRLGADFYTFSAHKMYGPTGVGVLMGKVQSLAQIRPLFFGGKMLSDVSIDHLELAELPYRLEAGTPNIAGIIGFGKVLQWLAKWDMDTLNQAVKQLSIQAYQRLTGYSNIRLFCDKPTTIISFAVDRIHHADIAAIMAESKVAIRSGEHCAKPYLAHLNQPGTLRISLAPYNQAQDLNRLFEALEVAFTLLAD</sequence>
<dbReference type="InterPro" id="IPR000192">
    <property type="entry name" value="Aminotrans_V_dom"/>
</dbReference>
<dbReference type="EMBL" id="CP011219">
    <property type="protein sequence ID" value="AKO31965.1"/>
    <property type="molecule type" value="Genomic_DNA"/>
</dbReference>
<dbReference type="PANTHER" id="PTHR43586:SF8">
    <property type="entry name" value="CYSTEINE DESULFURASE 1, CHLOROPLASTIC"/>
    <property type="match status" value="1"/>
</dbReference>
<dbReference type="SUPFAM" id="SSF53383">
    <property type="entry name" value="PLP-dependent transferases"/>
    <property type="match status" value="1"/>
</dbReference>
<proteinExistence type="inferred from homology"/>
<comment type="catalytic activity">
    <reaction evidence="6">
        <text>(sulfur carrier)-H + L-cysteine = (sulfur carrier)-SH + L-alanine</text>
        <dbReference type="Rhea" id="RHEA:43892"/>
        <dbReference type="Rhea" id="RHEA-COMP:14737"/>
        <dbReference type="Rhea" id="RHEA-COMP:14739"/>
        <dbReference type="ChEBI" id="CHEBI:29917"/>
        <dbReference type="ChEBI" id="CHEBI:35235"/>
        <dbReference type="ChEBI" id="CHEBI:57972"/>
        <dbReference type="ChEBI" id="CHEBI:64428"/>
        <dbReference type="EC" id="2.8.1.7"/>
    </reaction>
</comment>
<dbReference type="RefSeq" id="WP_010944477.1">
    <property type="nucleotide sequence ID" value="NZ_CP011218.1"/>
</dbReference>
<evidence type="ECO:0000256" key="3">
    <source>
        <dbReference type="ARBA" id="ARBA00012239"/>
    </source>
</evidence>
<comment type="cofactor">
    <cofactor evidence="1">
        <name>pyridoxal 5'-phosphate</name>
        <dbReference type="ChEBI" id="CHEBI:597326"/>
    </cofactor>
</comment>
<reference evidence="8 9" key="1">
    <citation type="journal article" date="2015" name="PLoS Negl. Trop. Dis.">
        <title>Haemophilus ducreyi Cutaneous Ulcer Strains Are Nearly Identical to Class I Genital Ulcer Strains.</title>
        <authorList>
            <person name="Gangaiah D."/>
            <person name="Webb K.M."/>
            <person name="Humphreys T.L."/>
            <person name="Fortney K.R."/>
            <person name="Toh E."/>
            <person name="Tai A."/>
            <person name="Katz S.S."/>
            <person name="Pillay A."/>
            <person name="Chen C.Y."/>
            <person name="Roberts S.A."/>
            <person name="Munson R.S.Jr."/>
            <person name="Spinola S.M."/>
        </authorList>
    </citation>
    <scope>NUCLEOTIDE SEQUENCE [LARGE SCALE GENOMIC DNA]</scope>
    <source>
        <strain evidence="9">CLU2</strain>
    </source>
</reference>
<evidence type="ECO:0000256" key="1">
    <source>
        <dbReference type="ARBA" id="ARBA00001933"/>
    </source>
</evidence>
<feature type="domain" description="Aminotransferase class V" evidence="7">
    <location>
        <begin position="24"/>
        <end position="387"/>
    </location>
</feature>
<dbReference type="InterPro" id="IPR015422">
    <property type="entry name" value="PyrdxlP-dep_Trfase_small"/>
</dbReference>
<keyword evidence="4" id="KW-0808">Transferase</keyword>
<dbReference type="OMA" id="ANMLGWA"/>
<dbReference type="GO" id="GO:0031071">
    <property type="term" value="F:cysteine desulfurase activity"/>
    <property type="evidence" value="ECO:0007669"/>
    <property type="project" value="UniProtKB-EC"/>
</dbReference>
<dbReference type="PANTHER" id="PTHR43586">
    <property type="entry name" value="CYSTEINE DESULFURASE"/>
    <property type="match status" value="1"/>
</dbReference>
<evidence type="ECO:0000256" key="2">
    <source>
        <dbReference type="ARBA" id="ARBA00010447"/>
    </source>
</evidence>
<dbReference type="Proteomes" id="UP000060132">
    <property type="component" value="Chromosome"/>
</dbReference>
<evidence type="ECO:0000313" key="8">
    <source>
        <dbReference type="EMBL" id="AKO31965.1"/>
    </source>
</evidence>
<evidence type="ECO:0000313" key="9">
    <source>
        <dbReference type="Proteomes" id="UP000060132"/>
    </source>
</evidence>
<evidence type="ECO:0000256" key="5">
    <source>
        <dbReference type="ARBA" id="ARBA00022898"/>
    </source>
</evidence>
<protein>
    <recommendedName>
        <fullName evidence="3">cysteine desulfurase</fullName>
        <ecNumber evidence="3">2.8.1.7</ecNumber>
    </recommendedName>
</protein>
<dbReference type="GO" id="GO:0030170">
    <property type="term" value="F:pyridoxal phosphate binding"/>
    <property type="evidence" value="ECO:0007669"/>
    <property type="project" value="InterPro"/>
</dbReference>
<name>A0AAC8UBT4_HAEDC</name>